<dbReference type="Pfam" id="PF02275">
    <property type="entry name" value="CBAH"/>
    <property type="match status" value="1"/>
</dbReference>
<evidence type="ECO:0000256" key="1">
    <source>
        <dbReference type="ARBA" id="ARBA00006625"/>
    </source>
</evidence>
<dbReference type="InterPro" id="IPR052193">
    <property type="entry name" value="Peptidase_C59"/>
</dbReference>
<evidence type="ECO:0000259" key="3">
    <source>
        <dbReference type="Pfam" id="PF02275"/>
    </source>
</evidence>
<keyword evidence="2 4" id="KW-0378">Hydrolase</keyword>
<evidence type="ECO:0000313" key="4">
    <source>
        <dbReference type="EMBL" id="TBX40413.1"/>
    </source>
</evidence>
<accession>A0A4Q9Y002</accession>
<gene>
    <name evidence="4" type="ORF">EUZ87_10835</name>
</gene>
<dbReference type="InterPro" id="IPR029055">
    <property type="entry name" value="Ntn_hydrolases_N"/>
</dbReference>
<evidence type="ECO:0000256" key="2">
    <source>
        <dbReference type="ARBA" id="ARBA00022801"/>
    </source>
</evidence>
<feature type="domain" description="Choloylglycine hydrolase/NAAA C-terminal" evidence="3">
    <location>
        <begin position="2"/>
        <end position="287"/>
    </location>
</feature>
<name>A0A4Q9Y002_9LACO</name>
<dbReference type="GO" id="GO:0016787">
    <property type="term" value="F:hydrolase activity"/>
    <property type="evidence" value="ECO:0007669"/>
    <property type="project" value="UniProtKB-KW"/>
</dbReference>
<comment type="caution">
    <text evidence="4">The sequence shown here is derived from an EMBL/GenBank/DDBJ whole genome shotgun (WGS) entry which is preliminary data.</text>
</comment>
<comment type="similarity">
    <text evidence="1">Belongs to the peptidase C59 family.</text>
</comment>
<dbReference type="PANTHER" id="PTHR35527:SF2">
    <property type="entry name" value="HYDROLASE"/>
    <property type="match status" value="1"/>
</dbReference>
<sequence>MCTSLTYLDTTNQHYFARTMDFPTTTPWRPIFLPRHYQWPTGLATARTTQYAILGGGRAPAHFDSYLMADDINETGLTCAELYLPHAATYADHRQSGKINLTPQAFINWVLGEHQSVTTVIADLPLVNLVGASWGDDTGEIYPFHWYLSDSHQSIVIEPTGGPLIAQPNPVGVLTNTPILTDHQCRLNRYLGLAGSQISSATYHAAKQLVQTRQPLPNSPIPTERFIHMAIRRLGTPQLSAQQVPATVFHWLHEVSLPYDARRRNLISHNYTHYRCLITLETRHYCFIPRTTGHEQALTLTPKMAATWHAPYLYPTD</sequence>
<evidence type="ECO:0000313" key="5">
    <source>
        <dbReference type="Proteomes" id="UP000292648"/>
    </source>
</evidence>
<dbReference type="SUPFAM" id="SSF56235">
    <property type="entry name" value="N-terminal nucleophile aminohydrolases (Ntn hydrolases)"/>
    <property type="match status" value="1"/>
</dbReference>
<dbReference type="InterPro" id="IPR029132">
    <property type="entry name" value="CBAH/NAAA_C"/>
</dbReference>
<dbReference type="PANTHER" id="PTHR35527">
    <property type="entry name" value="CHOLOYLGLYCINE HYDROLASE"/>
    <property type="match status" value="1"/>
</dbReference>
<dbReference type="EMBL" id="SEHH01000079">
    <property type="protein sequence ID" value="TBX40413.1"/>
    <property type="molecule type" value="Genomic_DNA"/>
</dbReference>
<organism evidence="4 5">
    <name type="scientific">Lactiplantibacillus paraplantarum</name>
    <dbReference type="NCBI Taxonomy" id="60520"/>
    <lineage>
        <taxon>Bacteria</taxon>
        <taxon>Bacillati</taxon>
        <taxon>Bacillota</taxon>
        <taxon>Bacilli</taxon>
        <taxon>Lactobacillales</taxon>
        <taxon>Lactobacillaceae</taxon>
        <taxon>Lactiplantibacillus</taxon>
    </lineage>
</organism>
<dbReference type="Gene3D" id="3.60.60.10">
    <property type="entry name" value="Penicillin V Acylase, Chain A"/>
    <property type="match status" value="1"/>
</dbReference>
<dbReference type="AlphaFoldDB" id="A0A4Q9Y002"/>
<proteinExistence type="inferred from homology"/>
<reference evidence="4 5" key="1">
    <citation type="submission" date="2019-01" db="EMBL/GenBank/DDBJ databases">
        <title>Draft genome sequence of Lactobacillus paraplantarum OSY-TC318, a Producer of the novel lantibiotic Paraplantaracin TC318.</title>
        <authorList>
            <person name="Hussein W.E."/>
            <person name="Huang E."/>
            <person name="Yousef A.E."/>
        </authorList>
    </citation>
    <scope>NUCLEOTIDE SEQUENCE [LARGE SCALE GENOMIC DNA]</scope>
    <source>
        <strain evidence="4 5">OSY-TC318</strain>
    </source>
</reference>
<protein>
    <submittedName>
        <fullName evidence="4">Linear amide C-N hydrolase</fullName>
    </submittedName>
</protein>
<dbReference type="Proteomes" id="UP000292648">
    <property type="component" value="Unassembled WGS sequence"/>
</dbReference>